<proteinExistence type="predicted"/>
<dbReference type="SUPFAM" id="SSF53254">
    <property type="entry name" value="Phosphoglycerate mutase-like"/>
    <property type="match status" value="1"/>
</dbReference>
<evidence type="ECO:0008006" key="2">
    <source>
        <dbReference type="Google" id="ProtNLM"/>
    </source>
</evidence>
<name>A0A7S0D5Z3_9EUKA</name>
<accession>A0A7S0D5Z3</accession>
<protein>
    <recommendedName>
        <fullName evidence="2">Phosphoglycerate mutase</fullName>
    </recommendedName>
</protein>
<dbReference type="Pfam" id="PF00300">
    <property type="entry name" value="His_Phos_1"/>
    <property type="match status" value="1"/>
</dbReference>
<dbReference type="AlphaFoldDB" id="A0A7S0D5Z3"/>
<organism evidence="1">
    <name type="scientific">Amorphochlora amoebiformis</name>
    <dbReference type="NCBI Taxonomy" id="1561963"/>
    <lineage>
        <taxon>Eukaryota</taxon>
        <taxon>Sar</taxon>
        <taxon>Rhizaria</taxon>
        <taxon>Cercozoa</taxon>
        <taxon>Chlorarachniophyceae</taxon>
        <taxon>Amorphochlora</taxon>
    </lineage>
</organism>
<gene>
    <name evidence="1" type="ORF">LAMO00422_LOCUS6788</name>
</gene>
<sequence>MTRALMTAKPIAEKLKLAPVVWADLYEVGGCFGGQEGNFWGDGGLKRSDMKTQFPKFKLPSNITEKGWYPRGLKKESTEHGQRRAAALAERLRDMAMGVEGDKNVLVVAHFDTIDLLMRNLLEINADVKDTHPGVVCQHYNAALSCIDIDSKATRPAKLLFANRADHLPYDLVDWENLGIV</sequence>
<reference evidence="1" key="1">
    <citation type="submission" date="2021-01" db="EMBL/GenBank/DDBJ databases">
        <authorList>
            <person name="Corre E."/>
            <person name="Pelletier E."/>
            <person name="Niang G."/>
            <person name="Scheremetjew M."/>
            <person name="Finn R."/>
            <person name="Kale V."/>
            <person name="Holt S."/>
            <person name="Cochrane G."/>
            <person name="Meng A."/>
            <person name="Brown T."/>
            <person name="Cohen L."/>
        </authorList>
    </citation>
    <scope>NUCLEOTIDE SEQUENCE</scope>
    <source>
        <strain evidence="1">CCMP2058</strain>
    </source>
</reference>
<evidence type="ECO:0000313" key="1">
    <source>
        <dbReference type="EMBL" id="CAD8442506.1"/>
    </source>
</evidence>
<dbReference type="EMBL" id="HBEM01009680">
    <property type="protein sequence ID" value="CAD8442506.1"/>
    <property type="molecule type" value="Transcribed_RNA"/>
</dbReference>
<dbReference type="Gene3D" id="3.40.50.1240">
    <property type="entry name" value="Phosphoglycerate mutase-like"/>
    <property type="match status" value="1"/>
</dbReference>
<dbReference type="InterPro" id="IPR029033">
    <property type="entry name" value="His_PPase_superfam"/>
</dbReference>
<dbReference type="InterPro" id="IPR013078">
    <property type="entry name" value="His_Pase_superF_clade-1"/>
</dbReference>